<evidence type="ECO:0000313" key="6">
    <source>
        <dbReference type="EMBL" id="CAD8835983.1"/>
    </source>
</evidence>
<feature type="repeat" description="WD" evidence="3">
    <location>
        <begin position="130"/>
        <end position="162"/>
    </location>
</feature>
<dbReference type="InterPro" id="IPR001680">
    <property type="entry name" value="WD40_rpt"/>
</dbReference>
<dbReference type="GO" id="GO:0031124">
    <property type="term" value="P:mRNA 3'-end processing"/>
    <property type="evidence" value="ECO:0007669"/>
    <property type="project" value="InterPro"/>
</dbReference>
<sequence length="708" mass="76126">MSNHEIVLYGGGKGKGKSAIDDPQQKKFVRRTVDYGSTVVKWLEGCLGKVAAHRLQPHYSYSKELMPPFATPQSPYDSICCRFVHSSASKNRSPVNVVHWFPNGRRLISGTQTGEITIWNGFQFHFENILQAHNSAVRAMEWTPEETVLVTGDQLGIIKFWDQFLYNFNTLPAHKESICDISIAPTGLKFCSCADDSHAKVWDLRTGEEERAFTGHGWDVKCCSWHPTKGLVATGSKDSQIKLWDPRASEAITTIFCHKNTVTRVKWSPSGSWLASGSRDQLVMLMDIRMMCVRKVFKAHQKEVTALSWHPENDLLASGGYDSAMHFWDTGSTKPIESLPNAHDGPIWSLAWHPLGHLLVSGSHDYSTRFWSRARPGDSSFTDLLPKKMPTTASDLLAIPVPPPPGAVGAILETGIFAEPSPPADAEHVRKRDATTVGQMLGTKTLRTESGLSLGEGASRKDVFDTSDFDALDQPPMALPAVSPPVMSPPVMSPPSGVPPGMSPPSTTPPVMSPPAVAPPITPPVMTPPATAPPAMVATTASPTGGNETSKVDGASHVPAPDADLGPSKATEASCPHFEQEGDDARSQAGEVSPALLAHQPDNGTGKGSGGGSLVLHPEVSLEGASGVTPRTDASEGRSSDVEDSHGMDARVSVKHVLEEADEPLAKRVCHDAERLQVDASEVASELAAVTPPEPEENSCVDCTREEK</sequence>
<dbReference type="GO" id="GO:0005847">
    <property type="term" value="C:mRNA cleavage and polyadenylation specificity factor complex"/>
    <property type="evidence" value="ECO:0007669"/>
    <property type="project" value="TreeGrafter"/>
</dbReference>
<accession>A0A7S0ZY87</accession>
<dbReference type="Pfam" id="PF23383">
    <property type="entry name" value="Beta-prop_IFT140_1st"/>
    <property type="match status" value="1"/>
</dbReference>
<dbReference type="PRINTS" id="PR00320">
    <property type="entry name" value="GPROTEINBRPT"/>
</dbReference>
<feature type="repeat" description="WD" evidence="3">
    <location>
        <begin position="171"/>
        <end position="212"/>
    </location>
</feature>
<feature type="repeat" description="WD" evidence="3">
    <location>
        <begin position="88"/>
        <end position="120"/>
    </location>
</feature>
<dbReference type="PANTHER" id="PTHR22836">
    <property type="entry name" value="WD40 REPEAT PROTEIN"/>
    <property type="match status" value="1"/>
</dbReference>
<feature type="repeat" description="WD" evidence="3">
    <location>
        <begin position="297"/>
        <end position="338"/>
    </location>
</feature>
<feature type="domain" description="IFT140 first beta-propeller" evidence="5">
    <location>
        <begin position="86"/>
        <end position="161"/>
    </location>
</feature>
<dbReference type="PANTHER" id="PTHR22836:SF0">
    <property type="entry name" value="PRE-MRNA 3' END PROCESSING PROTEIN WDR33"/>
    <property type="match status" value="1"/>
</dbReference>
<dbReference type="InterPro" id="IPR015943">
    <property type="entry name" value="WD40/YVTN_repeat-like_dom_sf"/>
</dbReference>
<feature type="repeat" description="WD" evidence="3">
    <location>
        <begin position="213"/>
        <end position="254"/>
    </location>
</feature>
<feature type="repeat" description="WD" evidence="3">
    <location>
        <begin position="340"/>
        <end position="372"/>
    </location>
</feature>
<keyword evidence="1 3" id="KW-0853">WD repeat</keyword>
<evidence type="ECO:0000256" key="1">
    <source>
        <dbReference type="ARBA" id="ARBA00022574"/>
    </source>
</evidence>
<dbReference type="PROSITE" id="PS50294">
    <property type="entry name" value="WD_REPEATS_REGION"/>
    <property type="match status" value="6"/>
</dbReference>
<dbReference type="AlphaFoldDB" id="A0A7S0ZY87"/>
<feature type="compositionally biased region" description="Basic and acidic residues" evidence="4">
    <location>
        <begin position="633"/>
        <end position="649"/>
    </location>
</feature>
<evidence type="ECO:0000259" key="5">
    <source>
        <dbReference type="Pfam" id="PF23383"/>
    </source>
</evidence>
<dbReference type="CDD" id="cd00200">
    <property type="entry name" value="WD40"/>
    <property type="match status" value="1"/>
</dbReference>
<dbReference type="InterPro" id="IPR045245">
    <property type="entry name" value="Pfs2-like"/>
</dbReference>
<dbReference type="InterPro" id="IPR036322">
    <property type="entry name" value="WD40_repeat_dom_sf"/>
</dbReference>
<organism evidence="6">
    <name type="scientific">Noctiluca scintillans</name>
    <name type="common">Sea sparkle</name>
    <name type="synonym">Red tide dinoflagellate</name>
    <dbReference type="NCBI Taxonomy" id="2966"/>
    <lineage>
        <taxon>Eukaryota</taxon>
        <taxon>Sar</taxon>
        <taxon>Alveolata</taxon>
        <taxon>Dinophyceae</taxon>
        <taxon>Noctilucales</taxon>
        <taxon>Noctilucaceae</taxon>
        <taxon>Noctiluca</taxon>
    </lineage>
</organism>
<feature type="repeat" description="WD" evidence="3">
    <location>
        <begin position="255"/>
        <end position="289"/>
    </location>
</feature>
<keyword evidence="2" id="KW-0677">Repeat</keyword>
<dbReference type="SUPFAM" id="SSF50978">
    <property type="entry name" value="WD40 repeat-like"/>
    <property type="match status" value="1"/>
</dbReference>
<dbReference type="PROSITE" id="PS50082">
    <property type="entry name" value="WD_REPEATS_2"/>
    <property type="match status" value="7"/>
</dbReference>
<feature type="compositionally biased region" description="Pro residues" evidence="4">
    <location>
        <begin position="488"/>
        <end position="532"/>
    </location>
</feature>
<dbReference type="EMBL" id="HBFQ01014934">
    <property type="protein sequence ID" value="CAD8835983.1"/>
    <property type="molecule type" value="Transcribed_RNA"/>
</dbReference>
<name>A0A7S0ZY87_NOCSC</name>
<dbReference type="Gene3D" id="2.130.10.10">
    <property type="entry name" value="YVTN repeat-like/Quinoprotein amine dehydrogenase"/>
    <property type="match status" value="3"/>
</dbReference>
<evidence type="ECO:0000256" key="3">
    <source>
        <dbReference type="PROSITE-ProRule" id="PRU00221"/>
    </source>
</evidence>
<feature type="region of interest" description="Disordered" evidence="4">
    <location>
        <begin position="685"/>
        <end position="708"/>
    </location>
</feature>
<dbReference type="SMART" id="SM00320">
    <property type="entry name" value="WD40"/>
    <property type="match status" value="7"/>
</dbReference>
<reference evidence="6" key="1">
    <citation type="submission" date="2021-01" db="EMBL/GenBank/DDBJ databases">
        <authorList>
            <person name="Corre E."/>
            <person name="Pelletier E."/>
            <person name="Niang G."/>
            <person name="Scheremetjew M."/>
            <person name="Finn R."/>
            <person name="Kale V."/>
            <person name="Holt S."/>
            <person name="Cochrane G."/>
            <person name="Meng A."/>
            <person name="Brown T."/>
            <person name="Cohen L."/>
        </authorList>
    </citation>
    <scope>NUCLEOTIDE SEQUENCE</scope>
</reference>
<feature type="region of interest" description="Disordered" evidence="4">
    <location>
        <begin position="597"/>
        <end position="616"/>
    </location>
</feature>
<protein>
    <recommendedName>
        <fullName evidence="5">IFT140 first beta-propeller domain-containing protein</fullName>
    </recommendedName>
</protein>
<proteinExistence type="predicted"/>
<evidence type="ECO:0000256" key="2">
    <source>
        <dbReference type="ARBA" id="ARBA00022737"/>
    </source>
</evidence>
<evidence type="ECO:0000256" key="4">
    <source>
        <dbReference type="SAM" id="MobiDB-lite"/>
    </source>
</evidence>
<dbReference type="Pfam" id="PF00400">
    <property type="entry name" value="WD40"/>
    <property type="match status" value="5"/>
</dbReference>
<feature type="region of interest" description="Disordered" evidence="4">
    <location>
        <begin position="622"/>
        <end position="649"/>
    </location>
</feature>
<feature type="region of interest" description="Disordered" evidence="4">
    <location>
        <begin position="488"/>
        <end position="590"/>
    </location>
</feature>
<dbReference type="InterPro" id="IPR056154">
    <property type="entry name" value="Beta-prop_IFT140_1st"/>
</dbReference>
<dbReference type="InterPro" id="IPR020472">
    <property type="entry name" value="WD40_PAC1"/>
</dbReference>
<feature type="compositionally biased region" description="Low complexity" evidence="4">
    <location>
        <begin position="533"/>
        <end position="544"/>
    </location>
</feature>
<gene>
    <name evidence="6" type="ORF">NSCI0253_LOCUS10331</name>
</gene>